<dbReference type="Proteomes" id="UP000314294">
    <property type="component" value="Unassembled WGS sequence"/>
</dbReference>
<protein>
    <submittedName>
        <fullName evidence="1">Uncharacterized protein</fullName>
    </submittedName>
</protein>
<reference evidence="1 2" key="1">
    <citation type="submission" date="2019-03" db="EMBL/GenBank/DDBJ databases">
        <title>First draft genome of Liparis tanakae, snailfish: a comprehensive survey of snailfish specific genes.</title>
        <authorList>
            <person name="Kim W."/>
            <person name="Song I."/>
            <person name="Jeong J.-H."/>
            <person name="Kim D."/>
            <person name="Kim S."/>
            <person name="Ryu S."/>
            <person name="Song J.Y."/>
            <person name="Lee S.K."/>
        </authorList>
    </citation>
    <scope>NUCLEOTIDE SEQUENCE [LARGE SCALE GENOMIC DNA]</scope>
    <source>
        <tissue evidence="1">Muscle</tissue>
    </source>
</reference>
<comment type="caution">
    <text evidence="1">The sequence shown here is derived from an EMBL/GenBank/DDBJ whole genome shotgun (WGS) entry which is preliminary data.</text>
</comment>
<name>A0A4Z2GAU3_9TELE</name>
<organism evidence="1 2">
    <name type="scientific">Liparis tanakae</name>
    <name type="common">Tanaka's snailfish</name>
    <dbReference type="NCBI Taxonomy" id="230148"/>
    <lineage>
        <taxon>Eukaryota</taxon>
        <taxon>Metazoa</taxon>
        <taxon>Chordata</taxon>
        <taxon>Craniata</taxon>
        <taxon>Vertebrata</taxon>
        <taxon>Euteleostomi</taxon>
        <taxon>Actinopterygii</taxon>
        <taxon>Neopterygii</taxon>
        <taxon>Teleostei</taxon>
        <taxon>Neoteleostei</taxon>
        <taxon>Acanthomorphata</taxon>
        <taxon>Eupercaria</taxon>
        <taxon>Perciformes</taxon>
        <taxon>Cottioidei</taxon>
        <taxon>Cottales</taxon>
        <taxon>Liparidae</taxon>
        <taxon>Liparis</taxon>
    </lineage>
</organism>
<evidence type="ECO:0000313" key="1">
    <source>
        <dbReference type="EMBL" id="TNN50509.1"/>
    </source>
</evidence>
<proteinExistence type="predicted"/>
<sequence>MQPCAARVFLPGMNLSKCSMSPVHSSRPPVTRHLRLELLLLPPSSTSTLVSIHIPTDAKEKRNKYVVVPLFLLRFKGMTNELVGRLTYSLPCVPLAPQKDKVQQRPVQDEDTGCENRKALGVWDAFPQKAA</sequence>
<dbReference type="AlphaFoldDB" id="A0A4Z2GAU3"/>
<keyword evidence="2" id="KW-1185">Reference proteome</keyword>
<accession>A0A4Z2GAU3</accession>
<dbReference type="EMBL" id="SRLO01000615">
    <property type="protein sequence ID" value="TNN50509.1"/>
    <property type="molecule type" value="Genomic_DNA"/>
</dbReference>
<gene>
    <name evidence="1" type="ORF">EYF80_039319</name>
</gene>
<evidence type="ECO:0000313" key="2">
    <source>
        <dbReference type="Proteomes" id="UP000314294"/>
    </source>
</evidence>